<comment type="caution">
    <text evidence="2">The sequence shown here is derived from an EMBL/GenBank/DDBJ whole genome shotgun (WGS) entry which is preliminary data.</text>
</comment>
<keyword evidence="1" id="KW-1133">Transmembrane helix</keyword>
<dbReference type="AlphaFoldDB" id="A0A3D5IV79"/>
<dbReference type="Proteomes" id="UP000264330">
    <property type="component" value="Unassembled WGS sequence"/>
</dbReference>
<organism evidence="2 3">
    <name type="scientific">Zunongwangia profunda</name>
    <dbReference type="NCBI Taxonomy" id="398743"/>
    <lineage>
        <taxon>Bacteria</taxon>
        <taxon>Pseudomonadati</taxon>
        <taxon>Bacteroidota</taxon>
        <taxon>Flavobacteriia</taxon>
        <taxon>Flavobacteriales</taxon>
        <taxon>Flavobacteriaceae</taxon>
        <taxon>Zunongwangia</taxon>
    </lineage>
</organism>
<feature type="transmembrane region" description="Helical" evidence="1">
    <location>
        <begin position="120"/>
        <end position="136"/>
    </location>
</feature>
<evidence type="ECO:0000313" key="3">
    <source>
        <dbReference type="Proteomes" id="UP000264330"/>
    </source>
</evidence>
<accession>A0A3D5IV79</accession>
<keyword evidence="1" id="KW-0812">Transmembrane</keyword>
<sequence length="144" mass="16307">MFDIIKTALGSVFGGKTPQGESQILNSLTELLKGQKQKQRDFELALEKEFQKRLDKEIEDRQSAREMQSEALRQSDLFSKRFLYYLSAGIMLGALIANLAPLFVVIPEESQVIVNKSMDFFNYVVAGGIISFFYGTKVNNRKNA</sequence>
<evidence type="ECO:0000256" key="1">
    <source>
        <dbReference type="SAM" id="Phobius"/>
    </source>
</evidence>
<keyword evidence="1" id="KW-0472">Membrane</keyword>
<gene>
    <name evidence="2" type="ORF">DGQ38_01445</name>
</gene>
<proteinExistence type="predicted"/>
<name>A0A3D5IV79_9FLAO</name>
<protein>
    <recommendedName>
        <fullName evidence="4">Holin of 3TMs, for gene-transfer release</fullName>
    </recommendedName>
</protein>
<reference evidence="2 3" key="1">
    <citation type="journal article" date="2018" name="Nat. Biotechnol.">
        <title>A standardized bacterial taxonomy based on genome phylogeny substantially revises the tree of life.</title>
        <authorList>
            <person name="Parks D.H."/>
            <person name="Chuvochina M."/>
            <person name="Waite D.W."/>
            <person name="Rinke C."/>
            <person name="Skarshewski A."/>
            <person name="Chaumeil P.A."/>
            <person name="Hugenholtz P."/>
        </authorList>
    </citation>
    <scope>NUCLEOTIDE SEQUENCE [LARGE SCALE GENOMIC DNA]</scope>
    <source>
        <strain evidence="2">UBA9359</strain>
    </source>
</reference>
<feature type="transmembrane region" description="Helical" evidence="1">
    <location>
        <begin position="82"/>
        <end position="100"/>
    </location>
</feature>
<dbReference type="RefSeq" id="WP_013072096.1">
    <property type="nucleotide sequence ID" value="NZ_DEPI01000169.1"/>
</dbReference>
<evidence type="ECO:0008006" key="4">
    <source>
        <dbReference type="Google" id="ProtNLM"/>
    </source>
</evidence>
<evidence type="ECO:0000313" key="2">
    <source>
        <dbReference type="EMBL" id="HCV79697.1"/>
    </source>
</evidence>
<dbReference type="EMBL" id="DPMF01000025">
    <property type="protein sequence ID" value="HCV79697.1"/>
    <property type="molecule type" value="Genomic_DNA"/>
</dbReference>